<comment type="similarity">
    <text evidence="1 3">Belongs to the pirin family.</text>
</comment>
<feature type="domain" description="Pirin C-terminal" evidence="5">
    <location>
        <begin position="196"/>
        <end position="298"/>
    </location>
</feature>
<feature type="binding site" evidence="2">
    <location>
        <position position="77"/>
    </location>
    <ligand>
        <name>Fe cation</name>
        <dbReference type="ChEBI" id="CHEBI:24875"/>
    </ligand>
</feature>
<comment type="cofactor">
    <cofactor evidence="2">
        <name>Fe cation</name>
        <dbReference type="ChEBI" id="CHEBI:24875"/>
    </cofactor>
    <text evidence="2">Binds 1 Fe cation per subunit.</text>
</comment>
<accession>A0A316H7X8</accession>
<feature type="domain" description="Pirin N-terminal" evidence="4">
    <location>
        <begin position="47"/>
        <end position="143"/>
    </location>
</feature>
<proteinExistence type="inferred from homology"/>
<protein>
    <recommendedName>
        <fullName evidence="8">Pirin family protein</fullName>
    </recommendedName>
</protein>
<dbReference type="CDD" id="cd02247">
    <property type="entry name" value="cupin_pirin_C"/>
    <property type="match status" value="1"/>
</dbReference>
<dbReference type="RefSeq" id="WP_170122716.1">
    <property type="nucleotide sequence ID" value="NZ_QGHA01000005.1"/>
</dbReference>
<dbReference type="InterPro" id="IPR008778">
    <property type="entry name" value="Pirin_C_dom"/>
</dbReference>
<dbReference type="GO" id="GO:0046872">
    <property type="term" value="F:metal ion binding"/>
    <property type="evidence" value="ECO:0007669"/>
    <property type="project" value="UniProtKB-KW"/>
</dbReference>
<feature type="binding site" evidence="2">
    <location>
        <position position="123"/>
    </location>
    <ligand>
        <name>Fe cation</name>
        <dbReference type="ChEBI" id="CHEBI:24875"/>
    </ligand>
</feature>
<dbReference type="Gene3D" id="2.60.120.10">
    <property type="entry name" value="Jelly Rolls"/>
    <property type="match status" value="2"/>
</dbReference>
<evidence type="ECO:0000256" key="3">
    <source>
        <dbReference type="RuleBase" id="RU003457"/>
    </source>
</evidence>
<sequence length="308" mass="33817">MITTGIITNDLAAGASAKSNGRSVFKIIEPSNASMGRMALKSVLQGNYQNYVSPFFVFDEFGPMELPQGAPFRVDAHPHAGIIPTTYLFKGNAHHRDSMGNDFQYHEGDFIQFTSGKGALHMEETGDDLFEHGGTFHGIQSWLNIPSHLKKAAPYAGKINKEDIPVYQAANLMIRVILGEVFGVRSKTELLMPVIYWHVTADQGAPIDLPVDKGQNAFIYMLKGQLRINEQETAHNGQAVLFERDGGLLHLKAEAAAEFLVLGGAVNNEHYAAAGPFVLNNEEELRQAYLDFEAGKFGDPAKTNGVRR</sequence>
<dbReference type="InterPro" id="IPR011051">
    <property type="entry name" value="RmlC_Cupin_sf"/>
</dbReference>
<feature type="binding site" evidence="2">
    <location>
        <position position="79"/>
    </location>
    <ligand>
        <name>Fe cation</name>
        <dbReference type="ChEBI" id="CHEBI:24875"/>
    </ligand>
</feature>
<dbReference type="InterPro" id="IPR003829">
    <property type="entry name" value="Pirin_N_dom"/>
</dbReference>
<dbReference type="PIRSF" id="PIRSF006232">
    <property type="entry name" value="Pirin"/>
    <property type="match status" value="1"/>
</dbReference>
<feature type="binding site" evidence="2">
    <location>
        <position position="121"/>
    </location>
    <ligand>
        <name>Fe cation</name>
        <dbReference type="ChEBI" id="CHEBI:24875"/>
    </ligand>
</feature>
<dbReference type="PANTHER" id="PTHR13903">
    <property type="entry name" value="PIRIN-RELATED"/>
    <property type="match status" value="1"/>
</dbReference>
<keyword evidence="7" id="KW-1185">Reference proteome</keyword>
<evidence type="ECO:0000259" key="5">
    <source>
        <dbReference type="Pfam" id="PF05726"/>
    </source>
</evidence>
<dbReference type="Pfam" id="PF05726">
    <property type="entry name" value="Pirin_C"/>
    <property type="match status" value="1"/>
</dbReference>
<evidence type="ECO:0000259" key="4">
    <source>
        <dbReference type="Pfam" id="PF02678"/>
    </source>
</evidence>
<reference evidence="6 7" key="1">
    <citation type="submission" date="2018-05" db="EMBL/GenBank/DDBJ databases">
        <title>Genomic Encyclopedia of Archaeal and Bacterial Type Strains, Phase II (KMG-II): from individual species to whole genera.</title>
        <authorList>
            <person name="Goeker M."/>
        </authorList>
    </citation>
    <scope>NUCLEOTIDE SEQUENCE [LARGE SCALE GENOMIC DNA]</scope>
    <source>
        <strain evidence="6 7">DSM 19975</strain>
    </source>
</reference>
<evidence type="ECO:0000256" key="2">
    <source>
        <dbReference type="PIRSR" id="PIRSR006232-1"/>
    </source>
</evidence>
<dbReference type="Pfam" id="PF02678">
    <property type="entry name" value="Pirin"/>
    <property type="match status" value="1"/>
</dbReference>
<comment type="caution">
    <text evidence="6">The sequence shown here is derived from an EMBL/GenBank/DDBJ whole genome shotgun (WGS) entry which is preliminary data.</text>
</comment>
<organism evidence="6 7">
    <name type="scientific">Mucilaginibacter oryzae</name>
    <dbReference type="NCBI Taxonomy" id="468058"/>
    <lineage>
        <taxon>Bacteria</taxon>
        <taxon>Pseudomonadati</taxon>
        <taxon>Bacteroidota</taxon>
        <taxon>Sphingobacteriia</taxon>
        <taxon>Sphingobacteriales</taxon>
        <taxon>Sphingobacteriaceae</taxon>
        <taxon>Mucilaginibacter</taxon>
    </lineage>
</organism>
<keyword evidence="2" id="KW-0479">Metal-binding</keyword>
<name>A0A316H7X8_9SPHI</name>
<gene>
    <name evidence="6" type="ORF">LX99_03070</name>
</gene>
<evidence type="ECO:0008006" key="8">
    <source>
        <dbReference type="Google" id="ProtNLM"/>
    </source>
</evidence>
<dbReference type="InterPro" id="IPR014710">
    <property type="entry name" value="RmlC-like_jellyroll"/>
</dbReference>
<dbReference type="Proteomes" id="UP000245678">
    <property type="component" value="Unassembled WGS sequence"/>
</dbReference>
<keyword evidence="2" id="KW-0408">Iron</keyword>
<dbReference type="PANTHER" id="PTHR13903:SF8">
    <property type="entry name" value="PIRIN"/>
    <property type="match status" value="1"/>
</dbReference>
<evidence type="ECO:0000256" key="1">
    <source>
        <dbReference type="ARBA" id="ARBA00008416"/>
    </source>
</evidence>
<dbReference type="InterPro" id="IPR012093">
    <property type="entry name" value="Pirin"/>
</dbReference>
<dbReference type="AlphaFoldDB" id="A0A316H7X8"/>
<evidence type="ECO:0000313" key="6">
    <source>
        <dbReference type="EMBL" id="PWK77259.1"/>
    </source>
</evidence>
<dbReference type="SUPFAM" id="SSF51182">
    <property type="entry name" value="RmlC-like cupins"/>
    <property type="match status" value="1"/>
</dbReference>
<dbReference type="EMBL" id="QGHA01000005">
    <property type="protein sequence ID" value="PWK77259.1"/>
    <property type="molecule type" value="Genomic_DNA"/>
</dbReference>
<evidence type="ECO:0000313" key="7">
    <source>
        <dbReference type="Proteomes" id="UP000245678"/>
    </source>
</evidence>